<feature type="binding site" evidence="15">
    <location>
        <position position="133"/>
    </location>
    <ligand>
        <name>substrate</name>
    </ligand>
</feature>
<evidence type="ECO:0000256" key="12">
    <source>
        <dbReference type="ARBA" id="ARBA00023157"/>
    </source>
</evidence>
<evidence type="ECO:0000256" key="2">
    <source>
        <dbReference type="ARBA" id="ARBA00002322"/>
    </source>
</evidence>
<sequence>MSLTFYNNKCSSFAKTVSDEVAAAMKKDPTIAAGLLRMHFHDCWVRGCDASVLLSGPNSERQAGPNLSLRGFQVIDTIKSKLERSCRGVVSCADILTQATRDAVVKTNGPFWRVKFGRRDGRSSNFNEANHLPSPFEDANGLLAKFAAKGFTAEEMVLLQGGGHSIGVGHCPFFRDRYSNFSGTAQPDPALNPTHAIFLKASCDPNGNAAVPNDHGSAHLLDNHYFLNIQKGKGLFNSDQEFYSDSRTRKSIDKYAASSDKFYLDFIKAMEKMSELGVLTGSHGSIRTHCAIAK</sequence>
<evidence type="ECO:0000256" key="17">
    <source>
        <dbReference type="PIRSR" id="PIRSR600823-4"/>
    </source>
</evidence>
<dbReference type="AlphaFoldDB" id="D8SRN2"/>
<feature type="binding site" evidence="16">
    <location>
        <position position="42"/>
    </location>
    <ligand>
        <name>Ca(2+)</name>
        <dbReference type="ChEBI" id="CHEBI:29108"/>
        <label>1</label>
    </ligand>
</feature>
<dbReference type="PRINTS" id="PR00458">
    <property type="entry name" value="PEROXIDASE"/>
</dbReference>
<dbReference type="GO" id="GO:0140825">
    <property type="term" value="F:lactoperoxidase activity"/>
    <property type="evidence" value="ECO:0007669"/>
    <property type="project" value="UniProtKB-EC"/>
</dbReference>
<feature type="domain" description="Plant heme peroxidase family profile" evidence="20">
    <location>
        <begin position="1"/>
        <end position="294"/>
    </location>
</feature>
<dbReference type="FunFam" id="1.10.420.10:FF:000001">
    <property type="entry name" value="Peroxidase"/>
    <property type="match status" value="1"/>
</dbReference>
<evidence type="ECO:0000313" key="21">
    <source>
        <dbReference type="EMBL" id="EFJ12890.1"/>
    </source>
</evidence>
<gene>
    <name evidence="21" type="ORF">SELMODRAFT_123452</name>
</gene>
<comment type="cofactor">
    <cofactor evidence="16 19">
        <name>Ca(2+)</name>
        <dbReference type="ChEBI" id="CHEBI:29108"/>
    </cofactor>
    <text evidence="16 19">Binds 2 calcium ions per subunit.</text>
</comment>
<feature type="binding site" evidence="16">
    <location>
        <position position="47"/>
    </location>
    <ligand>
        <name>Ca(2+)</name>
        <dbReference type="ChEBI" id="CHEBI:29108"/>
        <label>1</label>
    </ligand>
</feature>
<dbReference type="EMBL" id="GL377636">
    <property type="protein sequence ID" value="EFJ12890.1"/>
    <property type="molecule type" value="Genomic_DNA"/>
</dbReference>
<evidence type="ECO:0000256" key="6">
    <source>
        <dbReference type="ARBA" id="ARBA00022617"/>
    </source>
</evidence>
<dbReference type="Pfam" id="PF00141">
    <property type="entry name" value="peroxidase"/>
    <property type="match status" value="1"/>
</dbReference>
<dbReference type="InterPro" id="IPR000823">
    <property type="entry name" value="Peroxidase_pln"/>
</dbReference>
<evidence type="ECO:0000256" key="9">
    <source>
        <dbReference type="ARBA" id="ARBA00022837"/>
    </source>
</evidence>
<keyword evidence="4 19" id="KW-0964">Secreted</keyword>
<keyword evidence="5 19" id="KW-0575">Peroxidase</keyword>
<dbReference type="HOGENOM" id="CLU_010543_0_2_1"/>
<keyword evidence="13" id="KW-0325">Glycoprotein</keyword>
<protein>
    <recommendedName>
        <fullName evidence="19">Peroxidase</fullName>
        <ecNumber evidence="19">1.11.1.7</ecNumber>
    </recommendedName>
</protein>
<feature type="site" description="Transition state stabilizer" evidence="17">
    <location>
        <position position="37"/>
    </location>
</feature>
<dbReference type="Gene3D" id="1.10.520.10">
    <property type="match status" value="1"/>
</dbReference>
<name>D8SRN2_SELML</name>
<proteinExistence type="inferred from homology"/>
<evidence type="ECO:0000256" key="3">
    <source>
        <dbReference type="ARBA" id="ARBA00004613"/>
    </source>
</evidence>
<comment type="cofactor">
    <cofactor evidence="16 19">
        <name>heme b</name>
        <dbReference type="ChEBI" id="CHEBI:60344"/>
    </cofactor>
    <text evidence="16 19">Binds 1 heme b (iron(II)-protoporphyrin IX) group per subunit.</text>
</comment>
<evidence type="ECO:0000256" key="19">
    <source>
        <dbReference type="RuleBase" id="RU362060"/>
    </source>
</evidence>
<reference evidence="21 22" key="1">
    <citation type="journal article" date="2011" name="Science">
        <title>The Selaginella genome identifies genetic changes associated with the evolution of vascular plants.</title>
        <authorList>
            <person name="Banks J.A."/>
            <person name="Nishiyama T."/>
            <person name="Hasebe M."/>
            <person name="Bowman J.L."/>
            <person name="Gribskov M."/>
            <person name="dePamphilis C."/>
            <person name="Albert V.A."/>
            <person name="Aono N."/>
            <person name="Aoyama T."/>
            <person name="Ambrose B.A."/>
            <person name="Ashton N.W."/>
            <person name="Axtell M.J."/>
            <person name="Barker E."/>
            <person name="Barker M.S."/>
            <person name="Bennetzen J.L."/>
            <person name="Bonawitz N.D."/>
            <person name="Chapple C."/>
            <person name="Cheng C."/>
            <person name="Correa L.G."/>
            <person name="Dacre M."/>
            <person name="DeBarry J."/>
            <person name="Dreyer I."/>
            <person name="Elias M."/>
            <person name="Engstrom E.M."/>
            <person name="Estelle M."/>
            <person name="Feng L."/>
            <person name="Finet C."/>
            <person name="Floyd S.K."/>
            <person name="Frommer W.B."/>
            <person name="Fujita T."/>
            <person name="Gramzow L."/>
            <person name="Gutensohn M."/>
            <person name="Harholt J."/>
            <person name="Hattori M."/>
            <person name="Heyl A."/>
            <person name="Hirai T."/>
            <person name="Hiwatashi Y."/>
            <person name="Ishikawa M."/>
            <person name="Iwata M."/>
            <person name="Karol K.G."/>
            <person name="Koehler B."/>
            <person name="Kolukisaoglu U."/>
            <person name="Kubo M."/>
            <person name="Kurata T."/>
            <person name="Lalonde S."/>
            <person name="Li K."/>
            <person name="Li Y."/>
            <person name="Litt A."/>
            <person name="Lyons E."/>
            <person name="Manning G."/>
            <person name="Maruyama T."/>
            <person name="Michael T.P."/>
            <person name="Mikami K."/>
            <person name="Miyazaki S."/>
            <person name="Morinaga S."/>
            <person name="Murata T."/>
            <person name="Mueller-Roeber B."/>
            <person name="Nelson D.R."/>
            <person name="Obara M."/>
            <person name="Oguri Y."/>
            <person name="Olmstead R.G."/>
            <person name="Onodera N."/>
            <person name="Petersen B.L."/>
            <person name="Pils B."/>
            <person name="Prigge M."/>
            <person name="Rensing S.A."/>
            <person name="Riano-Pachon D.M."/>
            <person name="Roberts A.W."/>
            <person name="Sato Y."/>
            <person name="Scheller H.V."/>
            <person name="Schulz B."/>
            <person name="Schulz C."/>
            <person name="Shakirov E.V."/>
            <person name="Shibagaki N."/>
            <person name="Shinohara N."/>
            <person name="Shippen D.E."/>
            <person name="Soerensen I."/>
            <person name="Sotooka R."/>
            <person name="Sugimoto N."/>
            <person name="Sugita M."/>
            <person name="Sumikawa N."/>
            <person name="Tanurdzic M."/>
            <person name="Theissen G."/>
            <person name="Ulvskov P."/>
            <person name="Wakazuki S."/>
            <person name="Weng J.K."/>
            <person name="Willats W.W."/>
            <person name="Wipf D."/>
            <person name="Wolf P.G."/>
            <person name="Yang L."/>
            <person name="Zimmer A.D."/>
            <person name="Zhu Q."/>
            <person name="Mitros T."/>
            <person name="Hellsten U."/>
            <person name="Loque D."/>
            <person name="Otillar R."/>
            <person name="Salamov A."/>
            <person name="Schmutz J."/>
            <person name="Shapiro H."/>
            <person name="Lindquist E."/>
            <person name="Lucas S."/>
            <person name="Rokhsar D."/>
            <person name="Grigoriev I.V."/>
        </authorList>
    </citation>
    <scope>NUCLEOTIDE SEQUENCE [LARGE SCALE GENOMIC DNA]</scope>
</reference>
<evidence type="ECO:0000256" key="11">
    <source>
        <dbReference type="ARBA" id="ARBA00023004"/>
    </source>
</evidence>
<accession>D8SRN2</accession>
<dbReference type="Gramene" id="EFJ12890">
    <property type="protein sequence ID" value="EFJ12890"/>
    <property type="gene ID" value="SELMODRAFT_123452"/>
</dbReference>
<keyword evidence="6 19" id="KW-0349">Heme</keyword>
<comment type="subcellular location">
    <subcellularLocation>
        <location evidence="3 19">Secreted</location>
    </subcellularLocation>
</comment>
<evidence type="ECO:0000256" key="8">
    <source>
        <dbReference type="ARBA" id="ARBA00022729"/>
    </source>
</evidence>
<dbReference type="PRINTS" id="PR00461">
    <property type="entry name" value="PLPEROXIDASE"/>
</dbReference>
<feature type="disulfide bond" evidence="18">
    <location>
        <begin position="43"/>
        <end position="48"/>
    </location>
</feature>
<evidence type="ECO:0000256" key="13">
    <source>
        <dbReference type="ARBA" id="ARBA00023180"/>
    </source>
</evidence>
<evidence type="ECO:0000259" key="20">
    <source>
        <dbReference type="PROSITE" id="PS50873"/>
    </source>
</evidence>
<dbReference type="FunCoup" id="D8SRN2">
    <property type="interactions" value="117"/>
</dbReference>
<evidence type="ECO:0000256" key="14">
    <source>
        <dbReference type="PIRSR" id="PIRSR600823-1"/>
    </source>
</evidence>
<dbReference type="STRING" id="88036.D8SRN2"/>
<feature type="binding site" evidence="16">
    <location>
        <position position="51"/>
    </location>
    <ligand>
        <name>Ca(2+)</name>
        <dbReference type="ChEBI" id="CHEBI:29108"/>
        <label>1</label>
    </ligand>
</feature>
<evidence type="ECO:0000256" key="7">
    <source>
        <dbReference type="ARBA" id="ARBA00022723"/>
    </source>
</evidence>
<dbReference type="CDD" id="cd00693">
    <property type="entry name" value="secretory_peroxidase"/>
    <property type="match status" value="1"/>
</dbReference>
<feature type="disulfide bond" evidence="18">
    <location>
        <begin position="92"/>
        <end position="290"/>
    </location>
</feature>
<feature type="binding site" evidence="16">
    <location>
        <position position="222"/>
    </location>
    <ligand>
        <name>Ca(2+)</name>
        <dbReference type="ChEBI" id="CHEBI:29108"/>
        <label>2</label>
    </ligand>
</feature>
<keyword evidence="8" id="KW-0732">Signal</keyword>
<comment type="similarity">
    <text evidence="19">Belongs to the peroxidase family. Classical plant (class III) peroxidase subfamily.</text>
</comment>
<dbReference type="GO" id="GO:0009505">
    <property type="term" value="C:plant-type cell wall"/>
    <property type="evidence" value="ECO:0000318"/>
    <property type="project" value="GO_Central"/>
</dbReference>
<dbReference type="Proteomes" id="UP000001514">
    <property type="component" value="Unassembled WGS sequence"/>
</dbReference>
<feature type="binding site" evidence="16">
    <location>
        <position position="49"/>
    </location>
    <ligand>
        <name>Ca(2+)</name>
        <dbReference type="ChEBI" id="CHEBI:29108"/>
        <label>1</label>
    </ligand>
</feature>
<keyword evidence="19" id="KW-0376">Hydrogen peroxide</keyword>
<feature type="binding site" evidence="16">
    <location>
        <position position="214"/>
    </location>
    <ligand>
        <name>Ca(2+)</name>
        <dbReference type="ChEBI" id="CHEBI:29108"/>
        <label>2</label>
    </ligand>
</feature>
<feature type="binding site" evidence="16">
    <location>
        <position position="45"/>
    </location>
    <ligand>
        <name>Ca(2+)</name>
        <dbReference type="ChEBI" id="CHEBI:29108"/>
        <label>1</label>
    </ligand>
</feature>
<dbReference type="InterPro" id="IPR033905">
    <property type="entry name" value="Secretory_peroxidase"/>
</dbReference>
<dbReference type="SUPFAM" id="SSF48113">
    <property type="entry name" value="Heme-dependent peroxidases"/>
    <property type="match status" value="1"/>
</dbReference>
<dbReference type="GO" id="GO:0046872">
    <property type="term" value="F:metal ion binding"/>
    <property type="evidence" value="ECO:0007669"/>
    <property type="project" value="UniProtKB-UniRule"/>
</dbReference>
<keyword evidence="7 16" id="KW-0479">Metal-binding</keyword>
<keyword evidence="10 19" id="KW-0560">Oxidoreductase</keyword>
<dbReference type="InterPro" id="IPR019794">
    <property type="entry name" value="Peroxidases_AS"/>
</dbReference>
<dbReference type="EC" id="1.11.1.7" evidence="19"/>
<feature type="disulfide bond" evidence="18">
    <location>
        <begin position="10"/>
        <end position="86"/>
    </location>
</feature>
<dbReference type="InterPro" id="IPR010255">
    <property type="entry name" value="Haem_peroxidase_sf"/>
</dbReference>
<keyword evidence="12 18" id="KW-1015">Disulfide bond</keyword>
<organism evidence="22">
    <name type="scientific">Selaginella moellendorffii</name>
    <name type="common">Spikemoss</name>
    <dbReference type="NCBI Taxonomy" id="88036"/>
    <lineage>
        <taxon>Eukaryota</taxon>
        <taxon>Viridiplantae</taxon>
        <taxon>Streptophyta</taxon>
        <taxon>Embryophyta</taxon>
        <taxon>Tracheophyta</taxon>
        <taxon>Lycopodiopsida</taxon>
        <taxon>Selaginellales</taxon>
        <taxon>Selaginellaceae</taxon>
        <taxon>Selaginella</taxon>
    </lineage>
</organism>
<dbReference type="PROSITE" id="PS50873">
    <property type="entry name" value="PEROXIDASE_4"/>
    <property type="match status" value="1"/>
</dbReference>
<dbReference type="GO" id="GO:0042744">
    <property type="term" value="P:hydrogen peroxide catabolic process"/>
    <property type="evidence" value="ECO:0007669"/>
    <property type="project" value="UniProtKB-KW"/>
</dbReference>
<keyword evidence="9 16" id="KW-0106">Calcium</keyword>
<dbReference type="GO" id="GO:0006950">
    <property type="term" value="P:response to stress"/>
    <property type="evidence" value="ECO:0000318"/>
    <property type="project" value="GO_Central"/>
</dbReference>
<keyword evidence="22" id="KW-1185">Reference proteome</keyword>
<dbReference type="InterPro" id="IPR002016">
    <property type="entry name" value="Haem_peroxidase"/>
</dbReference>
<comment type="function">
    <text evidence="2">Removal of H(2)O(2), oxidation of toxic reductants, biosynthesis and degradation of lignin, suberization, auxin catabolism, response to environmental stresses such as wounding, pathogen attack and oxidative stress. These functions might be dependent on each isozyme/isoform in each plant tissue.</text>
</comment>
<dbReference type="GO" id="GO:0005576">
    <property type="term" value="C:extracellular region"/>
    <property type="evidence" value="ECO:0007669"/>
    <property type="project" value="UniProtKB-SubCell"/>
</dbReference>
<evidence type="ECO:0000256" key="5">
    <source>
        <dbReference type="ARBA" id="ARBA00022559"/>
    </source>
</evidence>
<dbReference type="GO" id="GO:0006979">
    <property type="term" value="P:response to oxidative stress"/>
    <property type="evidence" value="ECO:0007669"/>
    <property type="project" value="UniProtKB-UniRule"/>
</dbReference>
<dbReference type="Gene3D" id="1.10.420.10">
    <property type="entry name" value="Peroxidase, domain 2"/>
    <property type="match status" value="1"/>
</dbReference>
<evidence type="ECO:0000256" key="1">
    <source>
        <dbReference type="ARBA" id="ARBA00000189"/>
    </source>
</evidence>
<feature type="active site" description="Proton acceptor" evidence="14">
    <location>
        <position position="41"/>
    </location>
</feature>
<feature type="binding site" evidence="16">
    <location>
        <position position="60"/>
    </location>
    <ligand>
        <name>Ca(2+)</name>
        <dbReference type="ChEBI" id="CHEBI:29108"/>
        <label>1</label>
    </ligand>
</feature>
<dbReference type="KEGG" id="smo:SELMODRAFT_123452"/>
<dbReference type="PANTHER" id="PTHR31235">
    <property type="entry name" value="PEROXIDASE 25-RELATED"/>
    <property type="match status" value="1"/>
</dbReference>
<dbReference type="FunFam" id="1.10.520.10:FF:000006">
    <property type="entry name" value="Peroxidase"/>
    <property type="match status" value="1"/>
</dbReference>
<dbReference type="GO" id="GO:0020037">
    <property type="term" value="F:heme binding"/>
    <property type="evidence" value="ECO:0007669"/>
    <property type="project" value="UniProtKB-UniRule"/>
</dbReference>
<feature type="disulfide bond" evidence="18">
    <location>
        <begin position="171"/>
        <end position="203"/>
    </location>
</feature>
<dbReference type="GO" id="GO:0004601">
    <property type="term" value="F:peroxidase activity"/>
    <property type="evidence" value="ECO:0000318"/>
    <property type="project" value="GO_Central"/>
</dbReference>
<evidence type="ECO:0000256" key="4">
    <source>
        <dbReference type="ARBA" id="ARBA00022525"/>
    </source>
</evidence>
<evidence type="ECO:0000313" key="22">
    <source>
        <dbReference type="Proteomes" id="UP000001514"/>
    </source>
</evidence>
<dbReference type="PROSITE" id="PS00436">
    <property type="entry name" value="PEROXIDASE_2"/>
    <property type="match status" value="1"/>
</dbReference>
<dbReference type="InParanoid" id="D8SRN2"/>
<evidence type="ECO:0000256" key="18">
    <source>
        <dbReference type="PIRSR" id="PIRSR600823-5"/>
    </source>
</evidence>
<feature type="binding site" description="axial binding residue" evidence="16">
    <location>
        <position position="164"/>
    </location>
    <ligand>
        <name>heme b</name>
        <dbReference type="ChEBI" id="CHEBI:60344"/>
    </ligand>
    <ligandPart>
        <name>Fe</name>
        <dbReference type="ChEBI" id="CHEBI:18248"/>
    </ligandPart>
</feature>
<comment type="catalytic activity">
    <reaction evidence="1 19">
        <text>2 a phenolic donor + H2O2 = 2 a phenolic radical donor + 2 H2O</text>
        <dbReference type="Rhea" id="RHEA:56136"/>
        <dbReference type="ChEBI" id="CHEBI:15377"/>
        <dbReference type="ChEBI" id="CHEBI:16240"/>
        <dbReference type="ChEBI" id="CHEBI:139520"/>
        <dbReference type="ChEBI" id="CHEBI:139521"/>
        <dbReference type="EC" id="1.11.1.7"/>
    </reaction>
</comment>
<keyword evidence="11 16" id="KW-0408">Iron</keyword>
<evidence type="ECO:0000256" key="16">
    <source>
        <dbReference type="PIRSR" id="PIRSR600823-3"/>
    </source>
</evidence>
<evidence type="ECO:0000256" key="15">
    <source>
        <dbReference type="PIRSR" id="PIRSR600823-2"/>
    </source>
</evidence>
<evidence type="ECO:0000256" key="10">
    <source>
        <dbReference type="ARBA" id="ARBA00023002"/>
    </source>
</evidence>